<name>A0A5J4PSV1_9ZZZZ</name>
<accession>A0A5J4PSV1</accession>
<organism evidence="1">
    <name type="scientific">termite gut metagenome</name>
    <dbReference type="NCBI Taxonomy" id="433724"/>
    <lineage>
        <taxon>unclassified sequences</taxon>
        <taxon>metagenomes</taxon>
        <taxon>organismal metagenomes</taxon>
    </lineage>
</organism>
<reference evidence="1" key="1">
    <citation type="submission" date="2019-03" db="EMBL/GenBank/DDBJ databases">
        <title>Single cell metagenomics reveals metabolic interactions within the superorganism composed of flagellate Streblomastix strix and complex community of Bacteroidetes bacteria on its surface.</title>
        <authorList>
            <person name="Treitli S.C."/>
            <person name="Kolisko M."/>
            <person name="Husnik F."/>
            <person name="Keeling P."/>
            <person name="Hampl V."/>
        </authorList>
    </citation>
    <scope>NUCLEOTIDE SEQUENCE</scope>
    <source>
        <strain evidence="1">STM</strain>
    </source>
</reference>
<keyword evidence="1" id="KW-0675">Receptor</keyword>
<feature type="non-terminal residue" evidence="1">
    <location>
        <position position="387"/>
    </location>
</feature>
<comment type="caution">
    <text evidence="1">The sequence shown here is derived from an EMBL/GenBank/DDBJ whole genome shotgun (WGS) entry which is preliminary data.</text>
</comment>
<gene>
    <name evidence="1" type="ORF">EZS27_037106</name>
</gene>
<protein>
    <submittedName>
        <fullName evidence="1">TonB-dependent receptor SusC</fullName>
    </submittedName>
</protein>
<dbReference type="EMBL" id="SNRY01006766">
    <property type="protein sequence ID" value="KAA6311848.1"/>
    <property type="molecule type" value="Genomic_DNA"/>
</dbReference>
<evidence type="ECO:0000313" key="1">
    <source>
        <dbReference type="EMBL" id="KAA6311848.1"/>
    </source>
</evidence>
<dbReference type="AlphaFoldDB" id="A0A5J4PSV1"/>
<feature type="non-terminal residue" evidence="1">
    <location>
        <position position="1"/>
    </location>
</feature>
<proteinExistence type="predicted"/>
<dbReference type="SUPFAM" id="SSF56935">
    <property type="entry name" value="Porins"/>
    <property type="match status" value="1"/>
</dbReference>
<sequence>GARGANGIILVSTKNGREGRVKINTRVDVNVTTPTQIPEVIDGVEYMQLYNQARISRDPVLGAYYDEQKIQSTKNGSNPILYPNINWYDVLFNKQTINTKANLNLSGGGKIATYFVSGGYENETGLLKVDNLNNFNNNINIDRFHIRNNVVMKLSSTTTLDTRIQGRFEKYTGPYRSASDIFKMVMDANPVDFPAVYEPDAAHQYTEHTLFGNTTIGTAFKSNPYAEMVRGYESRDESTVTAQATLLQDLKSITKGLSFQGKVSVNTWSRYSSRRTYSPYYYALESYNQITGDYKLYNLNPTTGQAFLGNVSPGRDASAHYYFEARLNWNRQFGKHSVGVMTVGMAEENLLTGGNSNSIYATLPERNAGNSGRITYDFDERYFFEFA</sequence>